<name>A0ABN8ZEA9_RANTA</name>
<accession>A0ABN8ZEA9</accession>
<keyword evidence="3" id="KW-1185">Reference proteome</keyword>
<evidence type="ECO:0000313" key="2">
    <source>
        <dbReference type="EMBL" id="CAI9170943.1"/>
    </source>
</evidence>
<dbReference type="Proteomes" id="UP001176941">
    <property type="component" value="Chromosome 3"/>
</dbReference>
<organism evidence="2 3">
    <name type="scientific">Rangifer tarandus platyrhynchus</name>
    <name type="common">Svalbard reindeer</name>
    <dbReference type="NCBI Taxonomy" id="3082113"/>
    <lineage>
        <taxon>Eukaryota</taxon>
        <taxon>Metazoa</taxon>
        <taxon>Chordata</taxon>
        <taxon>Craniata</taxon>
        <taxon>Vertebrata</taxon>
        <taxon>Euteleostomi</taxon>
        <taxon>Mammalia</taxon>
        <taxon>Eutheria</taxon>
        <taxon>Laurasiatheria</taxon>
        <taxon>Artiodactyla</taxon>
        <taxon>Ruminantia</taxon>
        <taxon>Pecora</taxon>
        <taxon>Cervidae</taxon>
        <taxon>Odocoileinae</taxon>
        <taxon>Rangifer</taxon>
    </lineage>
</organism>
<feature type="region of interest" description="Disordered" evidence="1">
    <location>
        <begin position="413"/>
        <end position="490"/>
    </location>
</feature>
<feature type="region of interest" description="Disordered" evidence="1">
    <location>
        <begin position="1"/>
        <end position="131"/>
    </location>
</feature>
<feature type="compositionally biased region" description="Polar residues" evidence="1">
    <location>
        <begin position="219"/>
        <end position="230"/>
    </location>
</feature>
<evidence type="ECO:0000313" key="3">
    <source>
        <dbReference type="Proteomes" id="UP001176941"/>
    </source>
</evidence>
<gene>
    <name evidence="2" type="ORF">MRATA1EN1_LOCUS19905</name>
</gene>
<reference evidence="2" key="1">
    <citation type="submission" date="2023-04" db="EMBL/GenBank/DDBJ databases">
        <authorList>
            <consortium name="ELIXIR-Norway"/>
        </authorList>
    </citation>
    <scope>NUCLEOTIDE SEQUENCE [LARGE SCALE GENOMIC DNA]</scope>
</reference>
<feature type="region of interest" description="Disordered" evidence="1">
    <location>
        <begin position="516"/>
        <end position="547"/>
    </location>
</feature>
<sequence>MAAAAAKGNAGSAAPLGARAPAAASPRRQRRSSAARSVGARGPGAEAASGPAPRRAGGGRAPRRPISARRPPGPPAPASGAPRREGGLAGGPTRSPRLRRALCPPPFRGPGLLTSRPRPEGPWAETREEKGAARCAETQPCLRCLPDFWSSPRAGAPDRTSNMGKERNELYKVSDNLVLDGEHLRKESICLGLGKCISQLSCVTNYLRLGALNNRKQKSATVRSETLSQLKQKDEPENSEPGSLQRGHYLPGVDGPSSPPGILPSICPSIPQIPEHLPRDVHCWPWDFWGGQDGHTAAHLELTKPWGRLLLTSDAGRHRELWQGRAGRCARHQRESHRQAWGQQESTGVGHLDANASFPQTSGLRQELSLLLQQGGLSVDPGQEGGHLWAPGCGCGKDGRGCWGDLNAARTAGPGVSWGKGQVRKCPRGQRKPGMAGLAERDSFGRREPLPLRGPRGCKAEMLRPASRSERSSSPGSPLTAAGLAAPKSPRARLGGISVSSDCFRQWAAALPRLGLRGPPFSDSAAPSLNWSRRGSDERESHSGPPGELVLLALTELGLCFKSPKRLYNEPF</sequence>
<proteinExistence type="predicted"/>
<protein>
    <submittedName>
        <fullName evidence="2">Uncharacterized protein</fullName>
    </submittedName>
</protein>
<dbReference type="EMBL" id="OX459939">
    <property type="protein sequence ID" value="CAI9170943.1"/>
    <property type="molecule type" value="Genomic_DNA"/>
</dbReference>
<feature type="compositionally biased region" description="Basic residues" evidence="1">
    <location>
        <begin position="422"/>
        <end position="431"/>
    </location>
</feature>
<feature type="compositionally biased region" description="Basic and acidic residues" evidence="1">
    <location>
        <begin position="439"/>
        <end position="450"/>
    </location>
</feature>
<feature type="compositionally biased region" description="Low complexity" evidence="1">
    <location>
        <begin position="34"/>
        <end position="55"/>
    </location>
</feature>
<evidence type="ECO:0000256" key="1">
    <source>
        <dbReference type="SAM" id="MobiDB-lite"/>
    </source>
</evidence>
<feature type="compositionally biased region" description="Low complexity" evidence="1">
    <location>
        <begin position="1"/>
        <end position="26"/>
    </location>
</feature>
<feature type="compositionally biased region" description="Basic and acidic residues" evidence="1">
    <location>
        <begin position="458"/>
        <end position="471"/>
    </location>
</feature>
<feature type="region of interest" description="Disordered" evidence="1">
    <location>
        <begin position="218"/>
        <end position="260"/>
    </location>
</feature>